<accession>A0A1Q3B5S4</accession>
<evidence type="ECO:0000313" key="2">
    <source>
        <dbReference type="EMBL" id="GAV63406.1"/>
    </source>
</evidence>
<dbReference type="OrthoDB" id="776378at2759"/>
<feature type="region of interest" description="Disordered" evidence="1">
    <location>
        <begin position="70"/>
        <end position="93"/>
    </location>
</feature>
<feature type="compositionally biased region" description="Polar residues" evidence="1">
    <location>
        <begin position="81"/>
        <end position="92"/>
    </location>
</feature>
<gene>
    <name evidence="2" type="ORF">CFOL_v3_06924</name>
</gene>
<dbReference type="EMBL" id="BDDD01000304">
    <property type="protein sequence ID" value="GAV63406.1"/>
    <property type="molecule type" value="Genomic_DNA"/>
</dbReference>
<evidence type="ECO:0000313" key="3">
    <source>
        <dbReference type="Proteomes" id="UP000187406"/>
    </source>
</evidence>
<dbReference type="InParanoid" id="A0A1Q3B5S4"/>
<reference evidence="3" key="1">
    <citation type="submission" date="2016-04" db="EMBL/GenBank/DDBJ databases">
        <title>Cephalotus genome sequencing.</title>
        <authorList>
            <person name="Fukushima K."/>
            <person name="Hasebe M."/>
            <person name="Fang X."/>
        </authorList>
    </citation>
    <scope>NUCLEOTIDE SEQUENCE [LARGE SCALE GENOMIC DNA]</scope>
    <source>
        <strain evidence="3">cv. St1</strain>
    </source>
</reference>
<sequence>MGCGESKHDVATGNTITRNGSNVGESKKNVDSFVQQESSDSLVKQEGDNNIVNSDKEGDNNLVAIKEIAENETKEEHETGSLVSKESPNHFFSSRKDEEAIEGIVSEGRSEYHSPHVEIAKDSLFNENIVKQDDVINEETILVQETKEETKTGTYIHMSPCISGLYFSKLLKCCLLIYILVS</sequence>
<dbReference type="Proteomes" id="UP000187406">
    <property type="component" value="Unassembled WGS sequence"/>
</dbReference>
<dbReference type="AlphaFoldDB" id="A0A1Q3B5S4"/>
<name>A0A1Q3B5S4_CEPFO</name>
<feature type="compositionally biased region" description="Polar residues" evidence="1">
    <location>
        <begin position="12"/>
        <end position="24"/>
    </location>
</feature>
<keyword evidence="3" id="KW-1185">Reference proteome</keyword>
<feature type="region of interest" description="Disordered" evidence="1">
    <location>
        <begin position="1"/>
        <end position="58"/>
    </location>
</feature>
<comment type="caution">
    <text evidence="2">The sequence shown here is derived from an EMBL/GenBank/DDBJ whole genome shotgun (WGS) entry which is preliminary data.</text>
</comment>
<organism evidence="2 3">
    <name type="scientific">Cephalotus follicularis</name>
    <name type="common">Albany pitcher plant</name>
    <dbReference type="NCBI Taxonomy" id="3775"/>
    <lineage>
        <taxon>Eukaryota</taxon>
        <taxon>Viridiplantae</taxon>
        <taxon>Streptophyta</taxon>
        <taxon>Embryophyta</taxon>
        <taxon>Tracheophyta</taxon>
        <taxon>Spermatophyta</taxon>
        <taxon>Magnoliopsida</taxon>
        <taxon>eudicotyledons</taxon>
        <taxon>Gunneridae</taxon>
        <taxon>Pentapetalae</taxon>
        <taxon>rosids</taxon>
        <taxon>fabids</taxon>
        <taxon>Oxalidales</taxon>
        <taxon>Cephalotaceae</taxon>
        <taxon>Cephalotus</taxon>
    </lineage>
</organism>
<protein>
    <submittedName>
        <fullName evidence="2">Uncharacterized protein</fullName>
    </submittedName>
</protein>
<feature type="compositionally biased region" description="Polar residues" evidence="1">
    <location>
        <begin position="32"/>
        <end position="53"/>
    </location>
</feature>
<feature type="compositionally biased region" description="Basic and acidic residues" evidence="1">
    <location>
        <begin position="70"/>
        <end position="79"/>
    </location>
</feature>
<evidence type="ECO:0000256" key="1">
    <source>
        <dbReference type="SAM" id="MobiDB-lite"/>
    </source>
</evidence>
<proteinExistence type="predicted"/>
<feature type="compositionally biased region" description="Basic and acidic residues" evidence="1">
    <location>
        <begin position="1"/>
        <end position="10"/>
    </location>
</feature>